<name>A0A085WRL8_9BACT</name>
<dbReference type="STRING" id="394096.DB31_5373"/>
<dbReference type="AlphaFoldDB" id="A0A085WRL8"/>
<dbReference type="InterPro" id="IPR012348">
    <property type="entry name" value="RNR-like"/>
</dbReference>
<gene>
    <name evidence="1" type="ORF">DB31_5373</name>
</gene>
<dbReference type="RefSeq" id="WP_044185271.1">
    <property type="nucleotide sequence ID" value="NZ_JMCB01000003.1"/>
</dbReference>
<dbReference type="Proteomes" id="UP000028725">
    <property type="component" value="Unassembled WGS sequence"/>
</dbReference>
<dbReference type="PATRIC" id="fig|394096.3.peg.1852"/>
<reference evidence="1 2" key="1">
    <citation type="submission" date="2014-04" db="EMBL/GenBank/DDBJ databases">
        <title>Genome assembly of Hyalangium minutum DSM 14724.</title>
        <authorList>
            <person name="Sharma G."/>
            <person name="Subramanian S."/>
        </authorList>
    </citation>
    <scope>NUCLEOTIDE SEQUENCE [LARGE SCALE GENOMIC DNA]</scope>
    <source>
        <strain evidence="1 2">DSM 14724</strain>
    </source>
</reference>
<evidence type="ECO:0008006" key="3">
    <source>
        <dbReference type="Google" id="ProtNLM"/>
    </source>
</evidence>
<dbReference type="EMBL" id="JMCB01000003">
    <property type="protein sequence ID" value="KFE70331.1"/>
    <property type="molecule type" value="Genomic_DNA"/>
</dbReference>
<accession>A0A085WRL8</accession>
<sequence length="271" mass="30444">MKGAESPVDTVSEPYFERLCELAARDQWRLEDLDWHTLDVAALPEEFRQTAADGFAQLQWGERTAQHAAARLVELLPEGSARAFLVTQRTDEARHVAFFERVMQVLGCEGRVRPSVQRLMREVQEADTPEALVLGMQILIEGVAHSLFQEAAKVVNGFEADESLAGPLQALKKVMGEWMPRLLARDESRHIAFGIHYLRQRLPRLDGASRRQLEEKVSLWGEWVLEQARDPDLVYGIGIDGEAVCGQLLEDLNLRLGQVGLETRIAPLKAA</sequence>
<dbReference type="GO" id="GO:0016491">
    <property type="term" value="F:oxidoreductase activity"/>
    <property type="evidence" value="ECO:0007669"/>
    <property type="project" value="InterPro"/>
</dbReference>
<organism evidence="1 2">
    <name type="scientific">Hyalangium minutum</name>
    <dbReference type="NCBI Taxonomy" id="394096"/>
    <lineage>
        <taxon>Bacteria</taxon>
        <taxon>Pseudomonadati</taxon>
        <taxon>Myxococcota</taxon>
        <taxon>Myxococcia</taxon>
        <taxon>Myxococcales</taxon>
        <taxon>Cystobacterineae</taxon>
        <taxon>Archangiaceae</taxon>
        <taxon>Hyalangium</taxon>
    </lineage>
</organism>
<evidence type="ECO:0000313" key="2">
    <source>
        <dbReference type="Proteomes" id="UP000028725"/>
    </source>
</evidence>
<comment type="caution">
    <text evidence="1">The sequence shown here is derived from an EMBL/GenBank/DDBJ whole genome shotgun (WGS) entry which is preliminary data.</text>
</comment>
<evidence type="ECO:0000313" key="1">
    <source>
        <dbReference type="EMBL" id="KFE70331.1"/>
    </source>
</evidence>
<dbReference type="OrthoDB" id="5500270at2"/>
<dbReference type="InterPro" id="IPR009078">
    <property type="entry name" value="Ferritin-like_SF"/>
</dbReference>
<dbReference type="SUPFAM" id="SSF47240">
    <property type="entry name" value="Ferritin-like"/>
    <property type="match status" value="1"/>
</dbReference>
<dbReference type="Gene3D" id="1.10.620.20">
    <property type="entry name" value="Ribonucleotide Reductase, subunit A"/>
    <property type="match status" value="1"/>
</dbReference>
<protein>
    <recommendedName>
        <fullName evidence="3">Ferritin-like domain-containing protein</fullName>
    </recommendedName>
</protein>
<proteinExistence type="predicted"/>
<keyword evidence="2" id="KW-1185">Reference proteome</keyword>